<evidence type="ECO:0000256" key="4">
    <source>
        <dbReference type="ARBA" id="ARBA00022737"/>
    </source>
</evidence>
<evidence type="ECO:0000256" key="5">
    <source>
        <dbReference type="ARBA" id="ARBA00023187"/>
    </source>
</evidence>
<protein>
    <recommendedName>
        <fullName evidence="8">Probable U2 small nuclear ribonucleoprotein A'</fullName>
    </recommendedName>
</protein>
<dbReference type="EMBL" id="JAUCMV010000003">
    <property type="protein sequence ID" value="KAK0409230.1"/>
    <property type="molecule type" value="Genomic_DNA"/>
</dbReference>
<keyword evidence="3" id="KW-0747">Spliceosome</keyword>
<evidence type="ECO:0000256" key="9">
    <source>
        <dbReference type="SAM" id="Coils"/>
    </source>
</evidence>
<feature type="domain" description="U2A'/phosphoprotein 32 family A C-terminal" evidence="10">
    <location>
        <begin position="128"/>
        <end position="146"/>
    </location>
</feature>
<dbReference type="InterPro" id="IPR003603">
    <property type="entry name" value="U2A'_phosphoprotein32A_C"/>
</dbReference>
<name>A0AA39HPP3_9BILA</name>
<comment type="similarity">
    <text evidence="7">Belongs to the U2 small nuclear ribonucleoprotein A family.</text>
</comment>
<dbReference type="GO" id="GO:0005681">
    <property type="term" value="C:spliceosomal complex"/>
    <property type="evidence" value="ECO:0007669"/>
    <property type="project" value="UniProtKB-KW"/>
</dbReference>
<evidence type="ECO:0000256" key="1">
    <source>
        <dbReference type="ARBA" id="ARBA00004123"/>
    </source>
</evidence>
<comment type="subcellular location">
    <subcellularLocation>
        <location evidence="1">Nucleus</location>
    </subcellularLocation>
</comment>
<gene>
    <name evidence="11" type="ORF">QR680_004421</name>
</gene>
<sequence length="240" mass="27366">MVRLTQEVIEGAYQYINAVNMREISLRGMDIAVLENLGATRDFFDTIDLTDNFIRKLENLPVLKRLNTLIMHNNHVMFIQDDIGAQVPNLQTLVLTHNSLNQLGDIDSLATCKKLEYLTLTGNPLTHNVDYRHYVIHKIPSVRVLDYKRVKDAEREEARKKFKGKKGAQLRKQLGQKTEHLTEKEEVQSKLKFLSAEDKKAVEEAIKNAKTLAEVNELTAKLMVGQIPNATQDAEPMVTE</sequence>
<evidence type="ECO:0000256" key="2">
    <source>
        <dbReference type="ARBA" id="ARBA00022614"/>
    </source>
</evidence>
<keyword evidence="4" id="KW-0677">Repeat</keyword>
<keyword evidence="9" id="KW-0175">Coiled coil</keyword>
<dbReference type="Pfam" id="PF14580">
    <property type="entry name" value="LRR_9"/>
    <property type="match status" value="1"/>
</dbReference>
<keyword evidence="2" id="KW-0433">Leucine-rich repeat</keyword>
<dbReference type="FunFam" id="3.80.10.10:FF:000026">
    <property type="entry name" value="U2 small nuclear ribonucleoprotein A"/>
    <property type="match status" value="1"/>
</dbReference>
<accession>A0AA39HPP3</accession>
<dbReference type="GO" id="GO:0030620">
    <property type="term" value="F:U2 snRNA binding"/>
    <property type="evidence" value="ECO:0007669"/>
    <property type="project" value="InterPro"/>
</dbReference>
<keyword evidence="6" id="KW-0539">Nucleus</keyword>
<evidence type="ECO:0000256" key="8">
    <source>
        <dbReference type="ARBA" id="ARBA00069881"/>
    </source>
</evidence>
<dbReference type="AlphaFoldDB" id="A0AA39HPP3"/>
<dbReference type="PANTHER" id="PTHR10552">
    <property type="entry name" value="U2 SMALL NUCLEAR RIBONUCLEOPROTEIN A"/>
    <property type="match status" value="1"/>
</dbReference>
<dbReference type="InterPro" id="IPR001611">
    <property type="entry name" value="Leu-rich_rpt"/>
</dbReference>
<evidence type="ECO:0000256" key="3">
    <source>
        <dbReference type="ARBA" id="ARBA00022728"/>
    </source>
</evidence>
<dbReference type="SUPFAM" id="SSF52058">
    <property type="entry name" value="L domain-like"/>
    <property type="match status" value="1"/>
</dbReference>
<evidence type="ECO:0000256" key="7">
    <source>
        <dbReference type="ARBA" id="ARBA00024196"/>
    </source>
</evidence>
<evidence type="ECO:0000313" key="11">
    <source>
        <dbReference type="EMBL" id="KAK0409230.1"/>
    </source>
</evidence>
<dbReference type="PROSITE" id="PS51450">
    <property type="entry name" value="LRR"/>
    <property type="match status" value="1"/>
</dbReference>
<dbReference type="GO" id="GO:0005686">
    <property type="term" value="C:U2 snRNP"/>
    <property type="evidence" value="ECO:0007669"/>
    <property type="project" value="TreeGrafter"/>
</dbReference>
<dbReference type="InterPro" id="IPR044640">
    <property type="entry name" value="RU2A"/>
</dbReference>
<dbReference type="InterPro" id="IPR032675">
    <property type="entry name" value="LRR_dom_sf"/>
</dbReference>
<feature type="coiled-coil region" evidence="9">
    <location>
        <begin position="177"/>
        <end position="204"/>
    </location>
</feature>
<evidence type="ECO:0000259" key="10">
    <source>
        <dbReference type="SMART" id="SM00446"/>
    </source>
</evidence>
<keyword evidence="5" id="KW-0508">mRNA splicing</keyword>
<dbReference type="Gene3D" id="3.80.10.10">
    <property type="entry name" value="Ribonuclease Inhibitor"/>
    <property type="match status" value="1"/>
</dbReference>
<organism evidence="11 12">
    <name type="scientific">Steinernema hermaphroditum</name>
    <dbReference type="NCBI Taxonomy" id="289476"/>
    <lineage>
        <taxon>Eukaryota</taxon>
        <taxon>Metazoa</taxon>
        <taxon>Ecdysozoa</taxon>
        <taxon>Nematoda</taxon>
        <taxon>Chromadorea</taxon>
        <taxon>Rhabditida</taxon>
        <taxon>Tylenchina</taxon>
        <taxon>Panagrolaimomorpha</taxon>
        <taxon>Strongyloidoidea</taxon>
        <taxon>Steinernematidae</taxon>
        <taxon>Steinernema</taxon>
    </lineage>
</organism>
<keyword evidence="12" id="KW-1185">Reference proteome</keyword>
<dbReference type="SMART" id="SM00446">
    <property type="entry name" value="LRRcap"/>
    <property type="match status" value="1"/>
</dbReference>
<reference evidence="11" key="1">
    <citation type="submission" date="2023-06" db="EMBL/GenBank/DDBJ databases">
        <title>Genomic analysis of the entomopathogenic nematode Steinernema hermaphroditum.</title>
        <authorList>
            <person name="Schwarz E.M."/>
            <person name="Heppert J.K."/>
            <person name="Baniya A."/>
            <person name="Schwartz H.T."/>
            <person name="Tan C.-H."/>
            <person name="Antoshechkin I."/>
            <person name="Sternberg P.W."/>
            <person name="Goodrich-Blair H."/>
            <person name="Dillman A.R."/>
        </authorList>
    </citation>
    <scope>NUCLEOTIDE SEQUENCE</scope>
    <source>
        <strain evidence="11">PS9179</strain>
        <tissue evidence="11">Whole animal</tissue>
    </source>
</reference>
<dbReference type="PANTHER" id="PTHR10552:SF6">
    <property type="entry name" value="U2 SMALL NUCLEAR RIBONUCLEOPROTEIN A"/>
    <property type="match status" value="1"/>
</dbReference>
<evidence type="ECO:0000256" key="6">
    <source>
        <dbReference type="ARBA" id="ARBA00023242"/>
    </source>
</evidence>
<dbReference type="GO" id="GO:0000398">
    <property type="term" value="P:mRNA splicing, via spliceosome"/>
    <property type="evidence" value="ECO:0007669"/>
    <property type="project" value="InterPro"/>
</dbReference>
<keyword evidence="3" id="KW-0507">mRNA processing</keyword>
<proteinExistence type="inferred from homology"/>
<comment type="caution">
    <text evidence="11">The sequence shown here is derived from an EMBL/GenBank/DDBJ whole genome shotgun (WGS) entry which is preliminary data.</text>
</comment>
<evidence type="ECO:0000313" key="12">
    <source>
        <dbReference type="Proteomes" id="UP001175271"/>
    </source>
</evidence>
<dbReference type="Proteomes" id="UP001175271">
    <property type="component" value="Unassembled WGS sequence"/>
</dbReference>